<dbReference type="OrthoDB" id="630895at2759"/>
<feature type="domain" description="PNPLA" evidence="5">
    <location>
        <begin position="14"/>
        <end position="242"/>
    </location>
</feature>
<evidence type="ECO:0000256" key="1">
    <source>
        <dbReference type="ARBA" id="ARBA00022801"/>
    </source>
</evidence>
<dbReference type="Pfam" id="PF01734">
    <property type="entry name" value="Patatin"/>
    <property type="match status" value="1"/>
</dbReference>
<dbReference type="SUPFAM" id="SSF52151">
    <property type="entry name" value="FabD/lysophospholipase-like"/>
    <property type="match status" value="1"/>
</dbReference>
<name>A0A0C3ASZ5_SERVB</name>
<organism evidence="6 7">
    <name type="scientific">Serendipita vermifera MAFF 305830</name>
    <dbReference type="NCBI Taxonomy" id="933852"/>
    <lineage>
        <taxon>Eukaryota</taxon>
        <taxon>Fungi</taxon>
        <taxon>Dikarya</taxon>
        <taxon>Basidiomycota</taxon>
        <taxon>Agaricomycotina</taxon>
        <taxon>Agaricomycetes</taxon>
        <taxon>Sebacinales</taxon>
        <taxon>Serendipitaceae</taxon>
        <taxon>Serendipita</taxon>
    </lineage>
</organism>
<dbReference type="Proteomes" id="UP000054097">
    <property type="component" value="Unassembled WGS sequence"/>
</dbReference>
<protein>
    <recommendedName>
        <fullName evidence="5">PNPLA domain-containing protein</fullName>
    </recommendedName>
</protein>
<accession>A0A0C3ASZ5</accession>
<evidence type="ECO:0000256" key="4">
    <source>
        <dbReference type="PROSITE-ProRule" id="PRU01161"/>
    </source>
</evidence>
<dbReference type="EMBL" id="KN824356">
    <property type="protein sequence ID" value="KIM22411.1"/>
    <property type="molecule type" value="Genomic_DNA"/>
</dbReference>
<dbReference type="GO" id="GO:0046486">
    <property type="term" value="P:glycerolipid metabolic process"/>
    <property type="evidence" value="ECO:0007669"/>
    <property type="project" value="UniProtKB-ARBA"/>
</dbReference>
<keyword evidence="1" id="KW-0378">Hydrolase</keyword>
<dbReference type="GO" id="GO:0019369">
    <property type="term" value="P:arachidonate metabolic process"/>
    <property type="evidence" value="ECO:0007669"/>
    <property type="project" value="TreeGrafter"/>
</dbReference>
<dbReference type="STRING" id="933852.A0A0C3ASZ5"/>
<dbReference type="AlphaFoldDB" id="A0A0C3ASZ5"/>
<dbReference type="PANTHER" id="PTHR24185">
    <property type="entry name" value="CALCIUM-INDEPENDENT PHOSPHOLIPASE A2-GAMMA"/>
    <property type="match status" value="1"/>
</dbReference>
<dbReference type="PANTHER" id="PTHR24185:SF1">
    <property type="entry name" value="CALCIUM-INDEPENDENT PHOSPHOLIPASE A2-GAMMA"/>
    <property type="match status" value="1"/>
</dbReference>
<evidence type="ECO:0000256" key="2">
    <source>
        <dbReference type="ARBA" id="ARBA00022963"/>
    </source>
</evidence>
<proteinExistence type="predicted"/>
<sequence length="363" mass="40625">MSTEDGEKKPVRILALDDGGPGAYSQLLILNDYMNRVAPDMNKDTSDVYPADYFDLIGGVGFGGLIALLLGHLRMSVDEAIETLVTIGIDVFPVASQGTLNRRTGVYEIIKAFPSVALTLFFSDAPEKGGPDSNTKVLKEAFERLLQNRHLPVDIKMIDERHSNVRCKVALYAATRANLTHVNTFRTYRSHERGLNPTVVDAIRASVAVPPFFSPISIGEHLMKQKFVGGAFIMTNPTRELLEEARRVFGKDTHMFQVFNIGSGLRRVHSLDVSEPTSDISRSPELENEAIASEMSTRVDKYLRLDVNRGMEDITMDQWNKLGLIRSHTEAYLDTADVRTKLDSFWRRLHETTQDVVIKKIGT</sequence>
<reference evidence="7" key="2">
    <citation type="submission" date="2015-01" db="EMBL/GenBank/DDBJ databases">
        <title>Evolutionary Origins and Diversification of the Mycorrhizal Mutualists.</title>
        <authorList>
            <consortium name="DOE Joint Genome Institute"/>
            <consortium name="Mycorrhizal Genomics Consortium"/>
            <person name="Kohler A."/>
            <person name="Kuo A."/>
            <person name="Nagy L.G."/>
            <person name="Floudas D."/>
            <person name="Copeland A."/>
            <person name="Barry K.W."/>
            <person name="Cichocki N."/>
            <person name="Veneault-Fourrey C."/>
            <person name="LaButti K."/>
            <person name="Lindquist E.A."/>
            <person name="Lipzen A."/>
            <person name="Lundell T."/>
            <person name="Morin E."/>
            <person name="Murat C."/>
            <person name="Riley R."/>
            <person name="Ohm R."/>
            <person name="Sun H."/>
            <person name="Tunlid A."/>
            <person name="Henrissat B."/>
            <person name="Grigoriev I.V."/>
            <person name="Hibbett D.S."/>
            <person name="Martin F."/>
        </authorList>
    </citation>
    <scope>NUCLEOTIDE SEQUENCE [LARGE SCALE GENOMIC DNA]</scope>
    <source>
        <strain evidence="7">MAFF 305830</strain>
    </source>
</reference>
<reference evidence="6 7" key="1">
    <citation type="submission" date="2014-04" db="EMBL/GenBank/DDBJ databases">
        <authorList>
            <consortium name="DOE Joint Genome Institute"/>
            <person name="Kuo A."/>
            <person name="Zuccaro A."/>
            <person name="Kohler A."/>
            <person name="Nagy L.G."/>
            <person name="Floudas D."/>
            <person name="Copeland A."/>
            <person name="Barry K.W."/>
            <person name="Cichocki N."/>
            <person name="Veneault-Fourrey C."/>
            <person name="LaButti K."/>
            <person name="Lindquist E.A."/>
            <person name="Lipzen A."/>
            <person name="Lundell T."/>
            <person name="Morin E."/>
            <person name="Murat C."/>
            <person name="Sun H."/>
            <person name="Tunlid A."/>
            <person name="Henrissat B."/>
            <person name="Grigoriev I.V."/>
            <person name="Hibbett D.S."/>
            <person name="Martin F."/>
            <person name="Nordberg H.P."/>
            <person name="Cantor M.N."/>
            <person name="Hua S.X."/>
        </authorList>
    </citation>
    <scope>NUCLEOTIDE SEQUENCE [LARGE SCALE GENOMIC DNA]</scope>
    <source>
        <strain evidence="6 7">MAFF 305830</strain>
    </source>
</reference>
<evidence type="ECO:0000313" key="7">
    <source>
        <dbReference type="Proteomes" id="UP000054097"/>
    </source>
</evidence>
<evidence type="ECO:0000256" key="3">
    <source>
        <dbReference type="ARBA" id="ARBA00023098"/>
    </source>
</evidence>
<dbReference type="GO" id="GO:0016042">
    <property type="term" value="P:lipid catabolic process"/>
    <property type="evidence" value="ECO:0007669"/>
    <property type="project" value="UniProtKB-KW"/>
</dbReference>
<dbReference type="InterPro" id="IPR002641">
    <property type="entry name" value="PNPLA_dom"/>
</dbReference>
<dbReference type="HOGENOM" id="CLU_000288_144_2_1"/>
<keyword evidence="7" id="KW-1185">Reference proteome</keyword>
<comment type="caution">
    <text evidence="4">Lacks conserved residue(s) required for the propagation of feature annotation.</text>
</comment>
<dbReference type="Gene3D" id="3.40.1090.10">
    <property type="entry name" value="Cytosolic phospholipase A2 catalytic domain"/>
    <property type="match status" value="1"/>
</dbReference>
<keyword evidence="2" id="KW-0442">Lipid degradation</keyword>
<dbReference type="GO" id="GO:0047499">
    <property type="term" value="F:calcium-independent phospholipase A2 activity"/>
    <property type="evidence" value="ECO:0007669"/>
    <property type="project" value="TreeGrafter"/>
</dbReference>
<dbReference type="GO" id="GO:0016020">
    <property type="term" value="C:membrane"/>
    <property type="evidence" value="ECO:0007669"/>
    <property type="project" value="TreeGrafter"/>
</dbReference>
<evidence type="ECO:0000313" key="6">
    <source>
        <dbReference type="EMBL" id="KIM22411.1"/>
    </source>
</evidence>
<dbReference type="InterPro" id="IPR016035">
    <property type="entry name" value="Acyl_Trfase/lysoPLipase"/>
</dbReference>
<evidence type="ECO:0000259" key="5">
    <source>
        <dbReference type="PROSITE" id="PS51635"/>
    </source>
</evidence>
<dbReference type="PROSITE" id="PS51635">
    <property type="entry name" value="PNPLA"/>
    <property type="match status" value="1"/>
</dbReference>
<keyword evidence="3" id="KW-0443">Lipid metabolism</keyword>
<gene>
    <name evidence="6" type="ORF">M408DRAFT_290388</name>
</gene>